<dbReference type="EMBL" id="CP124550">
    <property type="protein sequence ID" value="WIO45912.1"/>
    <property type="molecule type" value="Genomic_DNA"/>
</dbReference>
<organism evidence="2 3">
    <name type="scientific">Candidatus Southlakia epibionticum</name>
    <dbReference type="NCBI Taxonomy" id="3043284"/>
    <lineage>
        <taxon>Bacteria</taxon>
        <taxon>Candidatus Saccharimonadota</taxon>
        <taxon>Candidatus Saccharimonadia</taxon>
        <taxon>Candidatus Saccharimonadales</taxon>
        <taxon>Candidatus Saccharimonadaceae</taxon>
        <taxon>Candidatus Southlakia</taxon>
    </lineage>
</organism>
<name>A0ABY8WUU3_9BACT</name>
<protein>
    <recommendedName>
        <fullName evidence="4">YggT family protein</fullName>
    </recommendedName>
</protein>
<accession>A0ABY8WUU3</accession>
<evidence type="ECO:0000313" key="3">
    <source>
        <dbReference type="Proteomes" id="UP001177295"/>
    </source>
</evidence>
<dbReference type="RefSeq" id="WP_376754277.1">
    <property type="nucleotide sequence ID" value="NZ_CP124550.1"/>
</dbReference>
<evidence type="ECO:0000256" key="1">
    <source>
        <dbReference type="SAM" id="Phobius"/>
    </source>
</evidence>
<sequence>MIVSLLLFVAVAILKWILSILPSLPSMPKAITDVLDFLHTFLGSMFGFVVHIYGVPLVFVVVSLLVSIFLFNQGYMVAVWILKRIRLWR</sequence>
<gene>
    <name evidence="2" type="ORF">SEML1_0282</name>
</gene>
<keyword evidence="1" id="KW-1133">Transmembrane helix</keyword>
<evidence type="ECO:0000313" key="2">
    <source>
        <dbReference type="EMBL" id="WIO45912.1"/>
    </source>
</evidence>
<keyword evidence="1" id="KW-0812">Transmembrane</keyword>
<reference evidence="2 3" key="1">
    <citation type="journal article" date="2023" name="Cell">
        <title>Genetic manipulation of Patescibacteria provides mechanistic insights into microbial dark matter and the epibiotic lifestyle.</title>
        <authorList>
            <person name="Wang Y."/>
            <person name="Gallagher L.A."/>
            <person name="Andrade P.A."/>
            <person name="Liu A."/>
            <person name="Humphreys I.R."/>
            <person name="Turkarslan S."/>
            <person name="Cutler K.J."/>
            <person name="Arrieta-Ortiz M.L."/>
            <person name="Li Y."/>
            <person name="Radey M.C."/>
            <person name="McLean J.S."/>
            <person name="Cong Q."/>
            <person name="Baker D."/>
            <person name="Baliga N.S."/>
            <person name="Peterson S.B."/>
            <person name="Mougous J.D."/>
        </authorList>
    </citation>
    <scope>NUCLEOTIDE SEQUENCE [LARGE SCALE GENOMIC DNA]</scope>
    <source>
        <strain evidence="2 3">ML1</strain>
    </source>
</reference>
<keyword evidence="3" id="KW-1185">Reference proteome</keyword>
<proteinExistence type="predicted"/>
<evidence type="ECO:0008006" key="4">
    <source>
        <dbReference type="Google" id="ProtNLM"/>
    </source>
</evidence>
<dbReference type="Proteomes" id="UP001177295">
    <property type="component" value="Chromosome"/>
</dbReference>
<feature type="transmembrane region" description="Helical" evidence="1">
    <location>
        <begin position="56"/>
        <end position="82"/>
    </location>
</feature>
<keyword evidence="1" id="KW-0472">Membrane</keyword>